<comment type="caution">
    <text evidence="2">The sequence shown here is derived from an EMBL/GenBank/DDBJ whole genome shotgun (WGS) entry which is preliminary data.</text>
</comment>
<dbReference type="Proteomes" id="UP000019918">
    <property type="component" value="Unassembled WGS sequence"/>
</dbReference>
<evidence type="ECO:0000313" key="3">
    <source>
        <dbReference type="Proteomes" id="UP000019918"/>
    </source>
</evidence>
<dbReference type="AlphaFoldDB" id="A0A014NIH0"/>
<dbReference type="EMBL" id="JFHN01000075">
    <property type="protein sequence ID" value="EXU73600.1"/>
    <property type="molecule type" value="Genomic_DNA"/>
</dbReference>
<evidence type="ECO:0000256" key="1">
    <source>
        <dbReference type="SAM" id="MobiDB-lite"/>
    </source>
</evidence>
<reference evidence="2 3" key="1">
    <citation type="submission" date="2014-02" db="EMBL/GenBank/DDBJ databases">
        <title>Draft genome of Erwinia mallotivora strain BT-MARDI, a papaya dieback pathogen.</title>
        <authorList>
            <person name="Redzuan R."/>
            <person name="Abu Bakar N."/>
            <person name="Badrun R."/>
            <person name="Mohd Raih M.F."/>
            <person name="Rozano L."/>
            <person name="Mat Amin N."/>
        </authorList>
    </citation>
    <scope>NUCLEOTIDE SEQUENCE [LARGE SCALE GENOMIC DNA]</scope>
    <source>
        <strain evidence="2 3">BT-MARDI</strain>
    </source>
</reference>
<sequence>MAITVPKQSYATIAGRTRQPAWGENDNFVICRQRLRVEAGDCRSGGRRVKRQQKRPEIRPGFKTGRCG</sequence>
<organism evidence="2 3">
    <name type="scientific">Erwinia mallotivora</name>
    <dbReference type="NCBI Taxonomy" id="69222"/>
    <lineage>
        <taxon>Bacteria</taxon>
        <taxon>Pseudomonadati</taxon>
        <taxon>Pseudomonadota</taxon>
        <taxon>Gammaproteobacteria</taxon>
        <taxon>Enterobacterales</taxon>
        <taxon>Erwiniaceae</taxon>
        <taxon>Erwinia</taxon>
    </lineage>
</organism>
<feature type="region of interest" description="Disordered" evidence="1">
    <location>
        <begin position="44"/>
        <end position="68"/>
    </location>
</feature>
<evidence type="ECO:0000313" key="2">
    <source>
        <dbReference type="EMBL" id="EXU73600.1"/>
    </source>
</evidence>
<protein>
    <submittedName>
        <fullName evidence="2">Uncharacterized protein</fullName>
    </submittedName>
</protein>
<dbReference type="STRING" id="69222.BG55_22610"/>
<keyword evidence="3" id="KW-1185">Reference proteome</keyword>
<gene>
    <name evidence="2" type="ORF">BG55_22610</name>
</gene>
<accession>A0A014NIH0</accession>
<proteinExistence type="predicted"/>
<name>A0A014NIH0_9GAMM</name>